<dbReference type="AlphaFoldDB" id="A0A4C1WMB6"/>
<keyword evidence="3" id="KW-1185">Reference proteome</keyword>
<feature type="region of interest" description="Disordered" evidence="1">
    <location>
        <begin position="35"/>
        <end position="56"/>
    </location>
</feature>
<comment type="caution">
    <text evidence="2">The sequence shown here is derived from an EMBL/GenBank/DDBJ whole genome shotgun (WGS) entry which is preliminary data.</text>
</comment>
<accession>A0A4C1WMB6</accession>
<evidence type="ECO:0000313" key="3">
    <source>
        <dbReference type="Proteomes" id="UP000299102"/>
    </source>
</evidence>
<gene>
    <name evidence="2" type="ORF">EVAR_35785_1</name>
</gene>
<dbReference type="Proteomes" id="UP000299102">
    <property type="component" value="Unassembled WGS sequence"/>
</dbReference>
<evidence type="ECO:0000256" key="1">
    <source>
        <dbReference type="SAM" id="MobiDB-lite"/>
    </source>
</evidence>
<evidence type="ECO:0000313" key="2">
    <source>
        <dbReference type="EMBL" id="GBP52596.1"/>
    </source>
</evidence>
<proteinExistence type="predicted"/>
<reference evidence="2 3" key="1">
    <citation type="journal article" date="2019" name="Commun. Biol.">
        <title>The bagworm genome reveals a unique fibroin gene that provides high tensile strength.</title>
        <authorList>
            <person name="Kono N."/>
            <person name="Nakamura H."/>
            <person name="Ohtoshi R."/>
            <person name="Tomita M."/>
            <person name="Numata K."/>
            <person name="Arakawa K."/>
        </authorList>
    </citation>
    <scope>NUCLEOTIDE SEQUENCE [LARGE SCALE GENOMIC DNA]</scope>
</reference>
<protein>
    <submittedName>
        <fullName evidence="2">Uncharacterized protein</fullName>
    </submittedName>
</protein>
<name>A0A4C1WMB6_EUMVA</name>
<dbReference type="EMBL" id="BGZK01000606">
    <property type="protein sequence ID" value="GBP52596.1"/>
    <property type="molecule type" value="Genomic_DNA"/>
</dbReference>
<sequence length="124" mass="12982">MSIQVIPGQPVIADMAACTVLTVYVVSLRVGAAGPVQAGPGWQTPPRLNDQSDTDSENKRYRIVFVLPLSSPRRPARVTAVSPCLLSQFTGVESVEQTAAVCAPAVCATAGRGLRQPSACTPHP</sequence>
<organism evidence="2 3">
    <name type="scientific">Eumeta variegata</name>
    <name type="common">Bagworm moth</name>
    <name type="synonym">Eumeta japonica</name>
    <dbReference type="NCBI Taxonomy" id="151549"/>
    <lineage>
        <taxon>Eukaryota</taxon>
        <taxon>Metazoa</taxon>
        <taxon>Ecdysozoa</taxon>
        <taxon>Arthropoda</taxon>
        <taxon>Hexapoda</taxon>
        <taxon>Insecta</taxon>
        <taxon>Pterygota</taxon>
        <taxon>Neoptera</taxon>
        <taxon>Endopterygota</taxon>
        <taxon>Lepidoptera</taxon>
        <taxon>Glossata</taxon>
        <taxon>Ditrysia</taxon>
        <taxon>Tineoidea</taxon>
        <taxon>Psychidae</taxon>
        <taxon>Oiketicinae</taxon>
        <taxon>Eumeta</taxon>
    </lineage>
</organism>